<dbReference type="EMBL" id="CACSLK010022181">
    <property type="protein sequence ID" value="CAA0822157.1"/>
    <property type="molecule type" value="Genomic_DNA"/>
</dbReference>
<evidence type="ECO:0008006" key="4">
    <source>
        <dbReference type="Google" id="ProtNLM"/>
    </source>
</evidence>
<organism evidence="2 3">
    <name type="scientific">Striga hermonthica</name>
    <name type="common">Purple witchweed</name>
    <name type="synonym">Buchnera hermonthica</name>
    <dbReference type="NCBI Taxonomy" id="68872"/>
    <lineage>
        <taxon>Eukaryota</taxon>
        <taxon>Viridiplantae</taxon>
        <taxon>Streptophyta</taxon>
        <taxon>Embryophyta</taxon>
        <taxon>Tracheophyta</taxon>
        <taxon>Spermatophyta</taxon>
        <taxon>Magnoliopsida</taxon>
        <taxon>eudicotyledons</taxon>
        <taxon>Gunneridae</taxon>
        <taxon>Pentapetalae</taxon>
        <taxon>asterids</taxon>
        <taxon>lamiids</taxon>
        <taxon>Lamiales</taxon>
        <taxon>Orobanchaceae</taxon>
        <taxon>Buchnereae</taxon>
        <taxon>Striga</taxon>
    </lineage>
</organism>
<sequence>MDGCQIPYQRVRIHLISAPWSSPSSSPKISGGSFGVENLETFAGGGDGGTGGRAEPFDNALILKFSFTVPSLRDLSVSLVKLGFKGRVTSKFLNYNHYLLYFELKEDYNSIWIKTHLNIFGCPGRVFKYTPDFSFVEESSIVPVWCCFLGLLPHLFDPSALFSTASCIGNPIETDSATTNRSRLSVARVCVEVDLRDELIKEIELDQAGKTTIQKVIYERVPPEAEFYYRPISPKEKGKAPAHGPNPKGLKGKSKVTSEGPLPKEVNLDRPKAKATCLSPTSPSSQLP</sequence>
<evidence type="ECO:0000313" key="3">
    <source>
        <dbReference type="Proteomes" id="UP001153555"/>
    </source>
</evidence>
<evidence type="ECO:0000256" key="1">
    <source>
        <dbReference type="SAM" id="MobiDB-lite"/>
    </source>
</evidence>
<evidence type="ECO:0000313" key="2">
    <source>
        <dbReference type="EMBL" id="CAA0822157.1"/>
    </source>
</evidence>
<accession>A0A9N7R9V6</accession>
<dbReference type="AlphaFoldDB" id="A0A9N7R9V6"/>
<reference evidence="2" key="1">
    <citation type="submission" date="2019-12" db="EMBL/GenBank/DDBJ databases">
        <authorList>
            <person name="Scholes J."/>
        </authorList>
    </citation>
    <scope>NUCLEOTIDE SEQUENCE</scope>
</reference>
<dbReference type="Proteomes" id="UP001153555">
    <property type="component" value="Unassembled WGS sequence"/>
</dbReference>
<feature type="region of interest" description="Disordered" evidence="1">
    <location>
        <begin position="232"/>
        <end position="288"/>
    </location>
</feature>
<proteinExistence type="predicted"/>
<dbReference type="PANTHER" id="PTHR31286">
    <property type="entry name" value="GLYCINE-RICH CELL WALL STRUCTURAL PROTEIN 1.8-LIKE"/>
    <property type="match status" value="1"/>
</dbReference>
<dbReference type="PANTHER" id="PTHR31286:SF179">
    <property type="entry name" value="RNASE H TYPE-1 DOMAIN-CONTAINING PROTEIN"/>
    <property type="match status" value="1"/>
</dbReference>
<name>A0A9N7R9V6_STRHE</name>
<dbReference type="OrthoDB" id="1751950at2759"/>
<keyword evidence="3" id="KW-1185">Reference proteome</keyword>
<dbReference type="InterPro" id="IPR040256">
    <property type="entry name" value="At4g02000-like"/>
</dbReference>
<gene>
    <name evidence="2" type="ORF">SHERM_19713</name>
</gene>
<feature type="compositionally biased region" description="Polar residues" evidence="1">
    <location>
        <begin position="278"/>
        <end position="288"/>
    </location>
</feature>
<comment type="caution">
    <text evidence="2">The sequence shown here is derived from an EMBL/GenBank/DDBJ whole genome shotgun (WGS) entry which is preliminary data.</text>
</comment>
<protein>
    <recommendedName>
        <fullName evidence="4">DUF4283 domain-containing protein</fullName>
    </recommendedName>
</protein>